<evidence type="ECO:0000256" key="9">
    <source>
        <dbReference type="SAM" id="Phobius"/>
    </source>
</evidence>
<dbReference type="PANTHER" id="PTHR30329">
    <property type="entry name" value="STATOR ELEMENT OF FLAGELLAR MOTOR COMPLEX"/>
    <property type="match status" value="1"/>
</dbReference>
<feature type="region of interest" description="Disordered" evidence="8">
    <location>
        <begin position="57"/>
        <end position="80"/>
    </location>
</feature>
<dbReference type="OrthoDB" id="9815217at2"/>
<dbReference type="Gene3D" id="3.30.1330.60">
    <property type="entry name" value="OmpA-like domain"/>
    <property type="match status" value="1"/>
</dbReference>
<feature type="domain" description="OmpA-like" evidence="10">
    <location>
        <begin position="132"/>
        <end position="252"/>
    </location>
</feature>
<keyword evidence="6 7" id="KW-0472">Membrane</keyword>
<evidence type="ECO:0000256" key="4">
    <source>
        <dbReference type="ARBA" id="ARBA00022692"/>
    </source>
</evidence>
<keyword evidence="5 9" id="KW-1133">Transmembrane helix</keyword>
<reference evidence="11 12" key="1">
    <citation type="submission" date="2017-05" db="EMBL/GenBank/DDBJ databases">
        <title>Polynucleobacter sp. MWH-K35W1 isolated from the permanently anoxic monimolimnion of a meromictic lake.</title>
        <authorList>
            <person name="Hahn M.W."/>
        </authorList>
    </citation>
    <scope>NUCLEOTIDE SEQUENCE [LARGE SCALE GENOMIC DNA]</scope>
    <source>
        <strain evidence="11 12">MWH-K35W1</strain>
    </source>
</reference>
<dbReference type="InterPro" id="IPR006665">
    <property type="entry name" value="OmpA-like"/>
</dbReference>
<evidence type="ECO:0000256" key="6">
    <source>
        <dbReference type="ARBA" id="ARBA00023136"/>
    </source>
</evidence>
<dbReference type="Pfam" id="PF13677">
    <property type="entry name" value="MotB_plug"/>
    <property type="match status" value="1"/>
</dbReference>
<dbReference type="RefSeq" id="WP_088527281.1">
    <property type="nucleotide sequence ID" value="NZ_NGUO01000008.1"/>
</dbReference>
<feature type="transmembrane region" description="Helical" evidence="9">
    <location>
        <begin position="21"/>
        <end position="38"/>
    </location>
</feature>
<keyword evidence="4 9" id="KW-0812">Transmembrane</keyword>
<evidence type="ECO:0000256" key="7">
    <source>
        <dbReference type="PROSITE-ProRule" id="PRU00473"/>
    </source>
</evidence>
<dbReference type="Proteomes" id="UP000198104">
    <property type="component" value="Unassembled WGS sequence"/>
</dbReference>
<proteinExistence type="inferred from homology"/>
<dbReference type="EMBL" id="NGUO01000008">
    <property type="protein sequence ID" value="OWS71879.1"/>
    <property type="molecule type" value="Genomic_DNA"/>
</dbReference>
<dbReference type="SUPFAM" id="SSF103088">
    <property type="entry name" value="OmpA-like"/>
    <property type="match status" value="1"/>
</dbReference>
<dbReference type="AlphaFoldDB" id="A0A254PZA0"/>
<dbReference type="InterPro" id="IPR036737">
    <property type="entry name" value="OmpA-like_sf"/>
</dbReference>
<dbReference type="Pfam" id="PF00691">
    <property type="entry name" value="OmpA"/>
    <property type="match status" value="1"/>
</dbReference>
<comment type="caution">
    <text evidence="11">The sequence shown here is derived from an EMBL/GenBank/DDBJ whole genome shotgun (WGS) entry which is preliminary data.</text>
</comment>
<evidence type="ECO:0000313" key="12">
    <source>
        <dbReference type="Proteomes" id="UP000198104"/>
    </source>
</evidence>
<dbReference type="GO" id="GO:0005886">
    <property type="term" value="C:plasma membrane"/>
    <property type="evidence" value="ECO:0007669"/>
    <property type="project" value="UniProtKB-SubCell"/>
</dbReference>
<evidence type="ECO:0000256" key="3">
    <source>
        <dbReference type="ARBA" id="ARBA00022475"/>
    </source>
</evidence>
<dbReference type="PANTHER" id="PTHR30329:SF21">
    <property type="entry name" value="LIPOPROTEIN YIAD-RELATED"/>
    <property type="match status" value="1"/>
</dbReference>
<evidence type="ECO:0000259" key="10">
    <source>
        <dbReference type="PROSITE" id="PS51123"/>
    </source>
</evidence>
<organism evidence="11 12">
    <name type="scientific">Polynucleobacter aenigmaticus</name>
    <dbReference type="NCBI Taxonomy" id="1743164"/>
    <lineage>
        <taxon>Bacteria</taxon>
        <taxon>Pseudomonadati</taxon>
        <taxon>Pseudomonadota</taxon>
        <taxon>Betaproteobacteria</taxon>
        <taxon>Burkholderiales</taxon>
        <taxon>Burkholderiaceae</taxon>
        <taxon>Polynucleobacter</taxon>
    </lineage>
</organism>
<name>A0A254PZA0_9BURK</name>
<evidence type="ECO:0000313" key="11">
    <source>
        <dbReference type="EMBL" id="OWS71879.1"/>
    </source>
</evidence>
<comment type="similarity">
    <text evidence="2">Belongs to the MotB family.</text>
</comment>
<keyword evidence="3" id="KW-1003">Cell membrane</keyword>
<evidence type="ECO:0000256" key="1">
    <source>
        <dbReference type="ARBA" id="ARBA00004162"/>
    </source>
</evidence>
<comment type="subcellular location">
    <subcellularLocation>
        <location evidence="1">Cell membrane</location>
        <topology evidence="1">Single-pass membrane protein</topology>
    </subcellularLocation>
</comment>
<protein>
    <recommendedName>
        <fullName evidence="10">OmpA-like domain-containing protein</fullName>
    </recommendedName>
</protein>
<keyword evidence="12" id="KW-1185">Reference proteome</keyword>
<dbReference type="PROSITE" id="PS51123">
    <property type="entry name" value="OMPA_2"/>
    <property type="match status" value="1"/>
</dbReference>
<dbReference type="InterPro" id="IPR050330">
    <property type="entry name" value="Bact_OuterMem_StrucFunc"/>
</dbReference>
<sequence length="266" mass="29234">MKRRVRQPEEIEHHDRWLVSYSDFITLLFAFFVVMYSSSSVNQSKYSQLSSSMNSAFNPTKSKSLDNKEPGGSTENSEFKDKQISKIPAIIDPILSSKSKNNLALIKMEKDLTKALKPLILAGKIGVSQTPRGIRIDIKDSYLFNPGSTKIANTEGLDTLEQIAPILLNSGQSIAIEGHTDNAPIKNKSFPSNWELSAIRATTVLNVFSQKGISEDRLSASGFGASRPIASNDTAESKASNRRVSIMILRDKAEQPGSDLLQTKGE</sequence>
<dbReference type="InterPro" id="IPR025713">
    <property type="entry name" value="MotB-like_N_dom"/>
</dbReference>
<accession>A0A254PZA0</accession>
<evidence type="ECO:0000256" key="5">
    <source>
        <dbReference type="ARBA" id="ARBA00022989"/>
    </source>
</evidence>
<dbReference type="CDD" id="cd07185">
    <property type="entry name" value="OmpA_C-like"/>
    <property type="match status" value="1"/>
</dbReference>
<evidence type="ECO:0000256" key="2">
    <source>
        <dbReference type="ARBA" id="ARBA00008914"/>
    </source>
</evidence>
<gene>
    <name evidence="11" type="ORF">CBI30_05355</name>
</gene>
<evidence type="ECO:0000256" key="8">
    <source>
        <dbReference type="SAM" id="MobiDB-lite"/>
    </source>
</evidence>